<organism evidence="1">
    <name type="scientific">Arundo donax</name>
    <name type="common">Giant reed</name>
    <name type="synonym">Donax arundinaceus</name>
    <dbReference type="NCBI Taxonomy" id="35708"/>
    <lineage>
        <taxon>Eukaryota</taxon>
        <taxon>Viridiplantae</taxon>
        <taxon>Streptophyta</taxon>
        <taxon>Embryophyta</taxon>
        <taxon>Tracheophyta</taxon>
        <taxon>Spermatophyta</taxon>
        <taxon>Magnoliopsida</taxon>
        <taxon>Liliopsida</taxon>
        <taxon>Poales</taxon>
        <taxon>Poaceae</taxon>
        <taxon>PACMAD clade</taxon>
        <taxon>Arundinoideae</taxon>
        <taxon>Arundineae</taxon>
        <taxon>Arundo</taxon>
    </lineage>
</organism>
<dbReference type="EMBL" id="GBRH01181999">
    <property type="protein sequence ID" value="JAE15897.1"/>
    <property type="molecule type" value="Transcribed_RNA"/>
</dbReference>
<accession>A0A0A9FUF6</accession>
<dbReference type="AlphaFoldDB" id="A0A0A9FUF6"/>
<reference evidence="1" key="2">
    <citation type="journal article" date="2015" name="Data Brief">
        <title>Shoot transcriptome of the giant reed, Arundo donax.</title>
        <authorList>
            <person name="Barrero R.A."/>
            <person name="Guerrero F.D."/>
            <person name="Moolhuijzen P."/>
            <person name="Goolsby J.A."/>
            <person name="Tidwell J."/>
            <person name="Bellgard S.E."/>
            <person name="Bellgard M.I."/>
        </authorList>
    </citation>
    <scope>NUCLEOTIDE SEQUENCE</scope>
    <source>
        <tissue evidence="1">Shoot tissue taken approximately 20 cm above the soil surface</tissue>
    </source>
</reference>
<reference evidence="1" key="1">
    <citation type="submission" date="2014-09" db="EMBL/GenBank/DDBJ databases">
        <authorList>
            <person name="Magalhaes I.L.F."/>
            <person name="Oliveira U."/>
            <person name="Santos F.R."/>
            <person name="Vidigal T.H.D.A."/>
            <person name="Brescovit A.D."/>
            <person name="Santos A.J."/>
        </authorList>
    </citation>
    <scope>NUCLEOTIDE SEQUENCE</scope>
    <source>
        <tissue evidence="1">Shoot tissue taken approximately 20 cm above the soil surface</tissue>
    </source>
</reference>
<name>A0A0A9FUF6_ARUDO</name>
<proteinExistence type="predicted"/>
<protein>
    <submittedName>
        <fullName evidence="1">Uncharacterized protein</fullName>
    </submittedName>
</protein>
<evidence type="ECO:0000313" key="1">
    <source>
        <dbReference type="EMBL" id="JAE15897.1"/>
    </source>
</evidence>
<sequence length="84" mass="9658">MLSFVCFFASKSRITYNAYSAIKGKCWVFPFQDMPYNADTAFNIALDWLSIFFEGIHNLALSCGLLNYICAFFEDYYIFNLGSS</sequence>